<keyword evidence="9" id="KW-0443">Lipid metabolism</keyword>
<evidence type="ECO:0000256" key="10">
    <source>
        <dbReference type="ARBA" id="ARBA00023136"/>
    </source>
</evidence>
<dbReference type="HOGENOM" id="CLU_114589_0_0_1"/>
<evidence type="ECO:0008006" key="16">
    <source>
        <dbReference type="Google" id="ProtNLM"/>
    </source>
</evidence>
<dbReference type="Pfam" id="PF03694">
    <property type="entry name" value="Erg28"/>
    <property type="match status" value="1"/>
</dbReference>
<dbReference type="InParanoid" id="B3S0S4"/>
<dbReference type="GO" id="GO:0005789">
    <property type="term" value="C:endoplasmic reticulum membrane"/>
    <property type="evidence" value="ECO:0007669"/>
    <property type="project" value="UniProtKB-SubCell"/>
</dbReference>
<dbReference type="eggNOG" id="KOG3455">
    <property type="taxonomic scope" value="Eukaryota"/>
</dbReference>
<evidence type="ECO:0000256" key="9">
    <source>
        <dbReference type="ARBA" id="ARBA00023098"/>
    </source>
</evidence>
<evidence type="ECO:0000256" key="12">
    <source>
        <dbReference type="ARBA" id="ARBA00023221"/>
    </source>
</evidence>
<feature type="transmembrane region" description="Helical" evidence="13">
    <location>
        <begin position="106"/>
        <end position="127"/>
    </location>
</feature>
<keyword evidence="6" id="KW-0752">Steroid biosynthesis</keyword>
<dbReference type="GO" id="GO:0005783">
    <property type="term" value="C:endoplasmic reticulum"/>
    <property type="evidence" value="ECO:0000318"/>
    <property type="project" value="GO_Central"/>
</dbReference>
<accession>B3S0S4</accession>
<comment type="similarity">
    <text evidence="2">Belongs to the ERG28 family.</text>
</comment>
<dbReference type="PANTHER" id="PTHR15451:SF19">
    <property type="entry name" value="ERGOSTEROL BIOSYNTHETIC PROTEIN 28 HOMOLOG"/>
    <property type="match status" value="1"/>
</dbReference>
<keyword evidence="3" id="KW-0444">Lipid biosynthesis</keyword>
<protein>
    <recommendedName>
        <fullName evidence="16">Ergosterol biosynthetic protein 28</fullName>
    </recommendedName>
</protein>
<keyword evidence="12" id="KW-0753">Steroid metabolism</keyword>
<dbReference type="OMA" id="NIAIWTY"/>
<dbReference type="CTD" id="6754431"/>
<dbReference type="GO" id="GO:0016126">
    <property type="term" value="P:sterol biosynthetic process"/>
    <property type="evidence" value="ECO:0007669"/>
    <property type="project" value="UniProtKB-KW"/>
</dbReference>
<feature type="transmembrane region" description="Helical" evidence="13">
    <location>
        <begin position="78"/>
        <end position="100"/>
    </location>
</feature>
<dbReference type="InterPro" id="IPR005352">
    <property type="entry name" value="Erg28"/>
</dbReference>
<dbReference type="GO" id="GO:0030674">
    <property type="term" value="F:protein-macromolecule adaptor activity"/>
    <property type="evidence" value="ECO:0000318"/>
    <property type="project" value="GO_Central"/>
</dbReference>
<dbReference type="OrthoDB" id="6485510at2759"/>
<keyword evidence="10 13" id="KW-0472">Membrane</keyword>
<evidence type="ECO:0000256" key="5">
    <source>
        <dbReference type="ARBA" id="ARBA00022824"/>
    </source>
</evidence>
<dbReference type="PANTHER" id="PTHR15451">
    <property type="entry name" value="ERGOSTEROL BIOSYNTHETIC PROTEIN 28-RELATED"/>
    <property type="match status" value="1"/>
</dbReference>
<evidence type="ECO:0000256" key="13">
    <source>
        <dbReference type="SAM" id="Phobius"/>
    </source>
</evidence>
<dbReference type="Proteomes" id="UP000009022">
    <property type="component" value="Unassembled WGS sequence"/>
</dbReference>
<evidence type="ECO:0000313" key="15">
    <source>
        <dbReference type="Proteomes" id="UP000009022"/>
    </source>
</evidence>
<evidence type="ECO:0000313" key="14">
    <source>
        <dbReference type="EMBL" id="EDV23692.1"/>
    </source>
</evidence>
<evidence type="ECO:0000256" key="8">
    <source>
        <dbReference type="ARBA" id="ARBA00023011"/>
    </source>
</evidence>
<dbReference type="EMBL" id="DS985246">
    <property type="protein sequence ID" value="EDV23692.1"/>
    <property type="molecule type" value="Genomic_DNA"/>
</dbReference>
<evidence type="ECO:0000256" key="3">
    <source>
        <dbReference type="ARBA" id="ARBA00022516"/>
    </source>
</evidence>
<dbReference type="AlphaFoldDB" id="B3S0S4"/>
<feature type="transmembrane region" description="Helical" evidence="13">
    <location>
        <begin position="47"/>
        <end position="66"/>
    </location>
</feature>
<evidence type="ECO:0000256" key="6">
    <source>
        <dbReference type="ARBA" id="ARBA00022955"/>
    </source>
</evidence>
<keyword evidence="7 13" id="KW-1133">Transmembrane helix</keyword>
<keyword evidence="8" id="KW-0756">Sterol biosynthesis</keyword>
<evidence type="ECO:0000256" key="1">
    <source>
        <dbReference type="ARBA" id="ARBA00004477"/>
    </source>
</evidence>
<sequence length="138" mass="15518">MAALITALRLWIGMIATIAFVNSTQCYLQGEFVHQRMYTETKEATLLQARTFGTWTLLASVIRIYCAFDIYNKTLYMVTFWSFIIVLAHLLAECYIYHTAAFTPGVIAPLIISSLSSVWMILAYPSITNGSESKAKSN</sequence>
<comment type="subcellular location">
    <subcellularLocation>
        <location evidence="1">Endoplasmic reticulum membrane</location>
        <topology evidence="1">Multi-pass membrane protein</topology>
    </subcellularLocation>
</comment>
<keyword evidence="11" id="KW-1207">Sterol metabolism</keyword>
<gene>
    <name evidence="14" type="ORF">TRIADDRAFT_57153</name>
</gene>
<dbReference type="STRING" id="10228.B3S0S4"/>
<keyword evidence="5" id="KW-0256">Endoplasmic reticulum</keyword>
<evidence type="ECO:0000256" key="2">
    <source>
        <dbReference type="ARBA" id="ARBA00005377"/>
    </source>
</evidence>
<proteinExistence type="inferred from homology"/>
<organism evidence="14 15">
    <name type="scientific">Trichoplax adhaerens</name>
    <name type="common">Trichoplax reptans</name>
    <dbReference type="NCBI Taxonomy" id="10228"/>
    <lineage>
        <taxon>Eukaryota</taxon>
        <taxon>Metazoa</taxon>
        <taxon>Placozoa</taxon>
        <taxon>Uniplacotomia</taxon>
        <taxon>Trichoplacea</taxon>
        <taxon>Trichoplacidae</taxon>
        <taxon>Trichoplax</taxon>
    </lineage>
</organism>
<dbReference type="FunCoup" id="B3S0S4">
    <property type="interactions" value="461"/>
</dbReference>
<dbReference type="RefSeq" id="XP_002113218.1">
    <property type="nucleotide sequence ID" value="XM_002113182.1"/>
</dbReference>
<reference evidence="14 15" key="1">
    <citation type="journal article" date="2008" name="Nature">
        <title>The Trichoplax genome and the nature of placozoans.</title>
        <authorList>
            <person name="Srivastava M."/>
            <person name="Begovic E."/>
            <person name="Chapman J."/>
            <person name="Putnam N.H."/>
            <person name="Hellsten U."/>
            <person name="Kawashima T."/>
            <person name="Kuo A."/>
            <person name="Mitros T."/>
            <person name="Salamov A."/>
            <person name="Carpenter M.L."/>
            <person name="Signorovitch A.Y."/>
            <person name="Moreno M.A."/>
            <person name="Kamm K."/>
            <person name="Grimwood J."/>
            <person name="Schmutz J."/>
            <person name="Shapiro H."/>
            <person name="Grigoriev I.V."/>
            <person name="Buss L.W."/>
            <person name="Schierwater B."/>
            <person name="Dellaporta S.L."/>
            <person name="Rokhsar D.S."/>
        </authorList>
    </citation>
    <scope>NUCLEOTIDE SEQUENCE [LARGE SCALE GENOMIC DNA]</scope>
    <source>
        <strain evidence="14 15">Grell-BS-1999</strain>
    </source>
</reference>
<dbReference type="KEGG" id="tad:TRIADDRAFT_57153"/>
<keyword evidence="15" id="KW-1185">Reference proteome</keyword>
<evidence type="ECO:0000256" key="11">
    <source>
        <dbReference type="ARBA" id="ARBA00023166"/>
    </source>
</evidence>
<evidence type="ECO:0000256" key="7">
    <source>
        <dbReference type="ARBA" id="ARBA00022989"/>
    </source>
</evidence>
<name>B3S0S4_TRIAD</name>
<evidence type="ECO:0000256" key="4">
    <source>
        <dbReference type="ARBA" id="ARBA00022692"/>
    </source>
</evidence>
<dbReference type="PhylomeDB" id="B3S0S4"/>
<keyword evidence="4 13" id="KW-0812">Transmembrane</keyword>
<dbReference type="GeneID" id="6754431"/>